<proteinExistence type="predicted"/>
<keyword evidence="8" id="KW-1185">Reference proteome</keyword>
<gene>
    <name evidence="7" type="ORF">YK48G_26010</name>
</gene>
<comment type="caution">
    <text evidence="7">The sequence shown here is derived from an EMBL/GenBank/DDBJ whole genome shotgun (WGS) entry which is preliminary data.</text>
</comment>
<keyword evidence="3 6" id="KW-0812">Transmembrane</keyword>
<feature type="transmembrane region" description="Helical" evidence="6">
    <location>
        <begin position="47"/>
        <end position="65"/>
    </location>
</feature>
<feature type="transmembrane region" description="Helical" evidence="6">
    <location>
        <begin position="20"/>
        <end position="41"/>
    </location>
</feature>
<evidence type="ECO:0000313" key="8">
    <source>
        <dbReference type="Proteomes" id="UP000604765"/>
    </source>
</evidence>
<evidence type="ECO:0000256" key="5">
    <source>
        <dbReference type="ARBA" id="ARBA00023136"/>
    </source>
</evidence>
<dbReference type="PANTHER" id="PTHR33931">
    <property type="entry name" value="HOLIN-LIKE PROTEIN CIDA-RELATED"/>
    <property type="match status" value="1"/>
</dbReference>
<keyword evidence="4 6" id="KW-1133">Transmembrane helix</keyword>
<feature type="transmembrane region" description="Helical" evidence="6">
    <location>
        <begin position="77"/>
        <end position="95"/>
    </location>
</feature>
<dbReference type="EMBL" id="BNJR01000021">
    <property type="protein sequence ID" value="GHP15176.1"/>
    <property type="molecule type" value="Genomic_DNA"/>
</dbReference>
<protein>
    <submittedName>
        <fullName evidence="7">Murein hydrolase transporter LrgA</fullName>
    </submittedName>
</protein>
<keyword evidence="5 6" id="KW-0472">Membrane</keyword>
<name>A0ABQ3W527_9LACO</name>
<dbReference type="InterPro" id="IPR005538">
    <property type="entry name" value="LrgA/CidA"/>
</dbReference>
<evidence type="ECO:0000256" key="6">
    <source>
        <dbReference type="SAM" id="Phobius"/>
    </source>
</evidence>
<reference evidence="7 8" key="1">
    <citation type="journal article" date="2021" name="Int. J. Syst. Evol. Microbiol.">
        <title>Lentilactobacillus fungorum sp. nov., isolated from spent mushroom substrates.</title>
        <authorList>
            <person name="Tohno M."/>
            <person name="Tanizawa Y."/>
            <person name="Kojima Y."/>
            <person name="Sakamoto M."/>
            <person name="Ohkuma M."/>
            <person name="Kobayashi H."/>
        </authorList>
    </citation>
    <scope>NUCLEOTIDE SEQUENCE [LARGE SCALE GENOMIC DNA]</scope>
    <source>
        <strain evidence="7 8">YK48G</strain>
    </source>
</reference>
<dbReference type="RefSeq" id="WP_203631146.1">
    <property type="nucleotide sequence ID" value="NZ_BNJR01000021.1"/>
</dbReference>
<comment type="subcellular location">
    <subcellularLocation>
        <location evidence="1">Cell membrane</location>
        <topology evidence="1">Multi-pass membrane protein</topology>
    </subcellularLocation>
</comment>
<keyword evidence="7" id="KW-0378">Hydrolase</keyword>
<organism evidence="7 8">
    <name type="scientific">Lentilactobacillus fungorum</name>
    <dbReference type="NCBI Taxonomy" id="2201250"/>
    <lineage>
        <taxon>Bacteria</taxon>
        <taxon>Bacillati</taxon>
        <taxon>Bacillota</taxon>
        <taxon>Bacilli</taxon>
        <taxon>Lactobacillales</taxon>
        <taxon>Lactobacillaceae</taxon>
        <taxon>Lentilactobacillus</taxon>
    </lineage>
</organism>
<evidence type="ECO:0000256" key="2">
    <source>
        <dbReference type="ARBA" id="ARBA00022475"/>
    </source>
</evidence>
<accession>A0ABQ3W527</accession>
<dbReference type="Pfam" id="PF03788">
    <property type="entry name" value="LrgA"/>
    <property type="match status" value="1"/>
</dbReference>
<evidence type="ECO:0000256" key="4">
    <source>
        <dbReference type="ARBA" id="ARBA00022989"/>
    </source>
</evidence>
<dbReference type="GO" id="GO:0016787">
    <property type="term" value="F:hydrolase activity"/>
    <property type="evidence" value="ECO:0007669"/>
    <property type="project" value="UniProtKB-KW"/>
</dbReference>
<evidence type="ECO:0000256" key="1">
    <source>
        <dbReference type="ARBA" id="ARBA00004651"/>
    </source>
</evidence>
<feature type="transmembrane region" description="Helical" evidence="6">
    <location>
        <begin position="107"/>
        <end position="132"/>
    </location>
</feature>
<evidence type="ECO:0000256" key="3">
    <source>
        <dbReference type="ARBA" id="ARBA00022692"/>
    </source>
</evidence>
<dbReference type="Proteomes" id="UP000604765">
    <property type="component" value="Unassembled WGS sequence"/>
</dbReference>
<sequence length="146" mass="16352">MKNKIIHTQSSAEIKNELPILGQMGSFSVILFAASLISPLFPKAFPVPAPVIGLIILYLLLVTHLVKLEWVERFADFMIGFISFLFVPSGIQLATSLDILKNQGLQLITIIVISTIILLVVIAYTATFFIWLKRLIFHRDVSVEEV</sequence>
<dbReference type="PANTHER" id="PTHR33931:SF4">
    <property type="entry name" value="ANTIHOLIN-LIKE PROTEIN LRGA"/>
    <property type="match status" value="1"/>
</dbReference>
<keyword evidence="2" id="KW-1003">Cell membrane</keyword>
<evidence type="ECO:0000313" key="7">
    <source>
        <dbReference type="EMBL" id="GHP15176.1"/>
    </source>
</evidence>